<sequence length="403" mass="46787">MPPKRKSIGRSTCLGRSKNISRASESVQQRDARLEDNRIQTAQARSNETVQQRKARLEDNRIQTAQARSNETVQQRKARLKDNRIQTAQARSNETVQQRKARLEDNRIQTAQDRLNETFQQRKARLEDIRIQTAQGRSNDSIYQRETRLGTNRKRNVRSRRTLHADLNLAAFHYDAEYDCILHPSVVIDKMDKLCKFCGKVKLPELHLPPEPLSTLISGATSQSKHFLRNIQKNNSCFQMTSFGATEIIWDNYMPTFKVQGQICHRQYIVDMYVKIVTERLLFIRLNQTKHRSENYIHLRDAIATDGNPNDLGKMIILPATFAGSPRHMHEYAQDAMTYVRVYGRPDLFITFTCNPRWEEIKELLLPGQSLSDRPDIIARVFNQILRALMHFIVGEVRLTKSS</sequence>
<accession>A0ABY6LR43</accession>
<feature type="domain" description="Helitron helicase-like" evidence="2">
    <location>
        <begin position="255"/>
        <end position="394"/>
    </location>
</feature>
<name>A0ABY6LR43_9ARAC</name>
<dbReference type="Proteomes" id="UP001235939">
    <property type="component" value="Chromosome 23"/>
</dbReference>
<dbReference type="InterPro" id="IPR025476">
    <property type="entry name" value="Helitron_helicase-like"/>
</dbReference>
<proteinExistence type="predicted"/>
<feature type="region of interest" description="Disordered" evidence="1">
    <location>
        <begin position="1"/>
        <end position="36"/>
    </location>
</feature>
<dbReference type="PANTHER" id="PTHR45786">
    <property type="entry name" value="DNA BINDING PROTEIN-LIKE"/>
    <property type="match status" value="1"/>
</dbReference>
<evidence type="ECO:0000313" key="3">
    <source>
        <dbReference type="EMBL" id="UYV83334.1"/>
    </source>
</evidence>
<feature type="compositionally biased region" description="Polar residues" evidence="1">
    <location>
        <begin position="18"/>
        <end position="27"/>
    </location>
</feature>
<evidence type="ECO:0000313" key="4">
    <source>
        <dbReference type="Proteomes" id="UP001235939"/>
    </source>
</evidence>
<evidence type="ECO:0000256" key="1">
    <source>
        <dbReference type="SAM" id="MobiDB-lite"/>
    </source>
</evidence>
<dbReference type="EMBL" id="CP092885">
    <property type="protein sequence ID" value="UYV83334.1"/>
    <property type="molecule type" value="Genomic_DNA"/>
</dbReference>
<protein>
    <recommendedName>
        <fullName evidence="2">Helitron helicase-like domain-containing protein</fullName>
    </recommendedName>
</protein>
<organism evidence="3 4">
    <name type="scientific">Cordylochernes scorpioides</name>
    <dbReference type="NCBI Taxonomy" id="51811"/>
    <lineage>
        <taxon>Eukaryota</taxon>
        <taxon>Metazoa</taxon>
        <taxon>Ecdysozoa</taxon>
        <taxon>Arthropoda</taxon>
        <taxon>Chelicerata</taxon>
        <taxon>Arachnida</taxon>
        <taxon>Pseudoscorpiones</taxon>
        <taxon>Cheliferoidea</taxon>
        <taxon>Chernetidae</taxon>
        <taxon>Cordylochernes</taxon>
    </lineage>
</organism>
<keyword evidence="4" id="KW-1185">Reference proteome</keyword>
<gene>
    <name evidence="3" type="ORF">LAZ67_23000610</name>
</gene>
<dbReference type="Pfam" id="PF14214">
    <property type="entry name" value="Helitron_like_N"/>
    <property type="match status" value="1"/>
</dbReference>
<reference evidence="3 4" key="1">
    <citation type="submission" date="2022-03" db="EMBL/GenBank/DDBJ databases">
        <title>A chromosomal length assembly of Cordylochernes scorpioides.</title>
        <authorList>
            <person name="Zeh D."/>
            <person name="Zeh J."/>
        </authorList>
    </citation>
    <scope>NUCLEOTIDE SEQUENCE [LARGE SCALE GENOMIC DNA]</scope>
    <source>
        <strain evidence="3">IN4F17</strain>
        <tissue evidence="3">Whole Body</tissue>
    </source>
</reference>
<evidence type="ECO:0000259" key="2">
    <source>
        <dbReference type="Pfam" id="PF14214"/>
    </source>
</evidence>
<dbReference type="PANTHER" id="PTHR45786:SF74">
    <property type="entry name" value="ATP-DEPENDENT DNA HELICASE"/>
    <property type="match status" value="1"/>
</dbReference>